<accession>A0A2T4BRA0</accession>
<evidence type="ECO:0000256" key="4">
    <source>
        <dbReference type="ARBA" id="ARBA00022989"/>
    </source>
</evidence>
<evidence type="ECO:0000313" key="9">
    <source>
        <dbReference type="Proteomes" id="UP000240760"/>
    </source>
</evidence>
<sequence>MPTTNGRDSIASMGPLARFWKTTHAPDYVGFTILLAGWIMIIVFVNPFHRMFFINDLRISYPHAEHERVTVPLNFLYALFTPLGILIAYNILTRASTHKHEATYLSLAISIVLSCFMTDIVKNAVGRPRPDLLARCQPHADTKPNVLVDISVCTAPDGHVLQDGWRSFPSGHSSFSFAGLGFLSLFLAGQLHVFNYPSGGRDLSRALLCLAPLLGAALIAISRCEDYRHDVYDVCVGSALGITVAYWSYRRHFPRLSGPKCHEPYPHPADEAVQAGWQRVRDEEEQGSELAFSPGVRRY</sequence>
<feature type="transmembrane region" description="Helical" evidence="6">
    <location>
        <begin position="28"/>
        <end position="48"/>
    </location>
</feature>
<dbReference type="Gene3D" id="1.20.144.10">
    <property type="entry name" value="Phosphatidic acid phosphatase type 2/haloperoxidase"/>
    <property type="match status" value="1"/>
</dbReference>
<evidence type="ECO:0000256" key="1">
    <source>
        <dbReference type="ARBA" id="ARBA00004141"/>
    </source>
</evidence>
<dbReference type="Pfam" id="PF01569">
    <property type="entry name" value="PAP2"/>
    <property type="match status" value="1"/>
</dbReference>
<dbReference type="SMART" id="SM00014">
    <property type="entry name" value="acidPPc"/>
    <property type="match status" value="1"/>
</dbReference>
<keyword evidence="3 6" id="KW-0812">Transmembrane</keyword>
<dbReference type="OrthoDB" id="10030083at2759"/>
<gene>
    <name evidence="8" type="ORF">M440DRAFT_1138000</name>
</gene>
<feature type="transmembrane region" description="Helical" evidence="6">
    <location>
        <begin position="205"/>
        <end position="224"/>
    </location>
</feature>
<comment type="subcellular location">
    <subcellularLocation>
        <location evidence="1">Membrane</location>
        <topology evidence="1">Multi-pass membrane protein</topology>
    </subcellularLocation>
</comment>
<dbReference type="FunFam" id="1.20.144.10:FF:000017">
    <property type="entry name" value="Diacylglycerol pyrophosphate phosphatase 1"/>
    <property type="match status" value="1"/>
</dbReference>
<dbReference type="CDD" id="cd03390">
    <property type="entry name" value="PAP2_containing_1_like"/>
    <property type="match status" value="1"/>
</dbReference>
<evidence type="ECO:0000256" key="6">
    <source>
        <dbReference type="SAM" id="Phobius"/>
    </source>
</evidence>
<evidence type="ECO:0000256" key="5">
    <source>
        <dbReference type="ARBA" id="ARBA00023136"/>
    </source>
</evidence>
<dbReference type="GO" id="GO:0006644">
    <property type="term" value="P:phospholipid metabolic process"/>
    <property type="evidence" value="ECO:0007669"/>
    <property type="project" value="InterPro"/>
</dbReference>
<dbReference type="InterPro" id="IPR036938">
    <property type="entry name" value="PAP2/HPO_sf"/>
</dbReference>
<keyword evidence="5 6" id="KW-0472">Membrane</keyword>
<feature type="transmembrane region" description="Helical" evidence="6">
    <location>
        <begin position="175"/>
        <end position="193"/>
    </location>
</feature>
<evidence type="ECO:0000256" key="2">
    <source>
        <dbReference type="ARBA" id="ARBA00008816"/>
    </source>
</evidence>
<feature type="transmembrane region" description="Helical" evidence="6">
    <location>
        <begin position="231"/>
        <end position="249"/>
    </location>
</feature>
<dbReference type="InterPro" id="IPR000326">
    <property type="entry name" value="PAP2/HPO"/>
</dbReference>
<protein>
    <submittedName>
        <fullName evidence="8">Acid phosphatase/Vanadium-dependent haloperoxidase</fullName>
    </submittedName>
</protein>
<evidence type="ECO:0000259" key="7">
    <source>
        <dbReference type="SMART" id="SM00014"/>
    </source>
</evidence>
<reference evidence="8 9" key="1">
    <citation type="submission" date="2016-07" db="EMBL/GenBank/DDBJ databases">
        <title>Multiple horizontal gene transfer events from other fungi enriched the ability of initially mycotrophic Trichoderma (Ascomycota) to feed on dead plant biomass.</title>
        <authorList>
            <consortium name="DOE Joint Genome Institute"/>
            <person name="Aerts A."/>
            <person name="Atanasova L."/>
            <person name="Chenthamara K."/>
            <person name="Zhang J."/>
            <person name="Grujic M."/>
            <person name="Henrissat B."/>
            <person name="Kuo A."/>
            <person name="Salamov A."/>
            <person name="Lipzen A."/>
            <person name="Labutti K."/>
            <person name="Barry K."/>
            <person name="Miao Y."/>
            <person name="Rahimi M.J."/>
            <person name="Shen Q."/>
            <person name="Grigoriev I.V."/>
            <person name="Kubicek C.P."/>
            <person name="Druzhinina I.S."/>
        </authorList>
    </citation>
    <scope>NUCLEOTIDE SEQUENCE [LARGE SCALE GENOMIC DNA]</scope>
    <source>
        <strain evidence="8 9">ATCC 18648</strain>
    </source>
</reference>
<feature type="transmembrane region" description="Helical" evidence="6">
    <location>
        <begin position="104"/>
        <end position="125"/>
    </location>
</feature>
<dbReference type="InterPro" id="IPR043216">
    <property type="entry name" value="PAP-like"/>
</dbReference>
<dbReference type="PANTHER" id="PTHR10165:SF35">
    <property type="entry name" value="RE23632P"/>
    <property type="match status" value="1"/>
</dbReference>
<comment type="similarity">
    <text evidence="2">Belongs to the PA-phosphatase related phosphoesterase family.</text>
</comment>
<dbReference type="AlphaFoldDB" id="A0A2T4BRA0"/>
<dbReference type="PANTHER" id="PTHR10165">
    <property type="entry name" value="LIPID PHOSPHATE PHOSPHATASE"/>
    <property type="match status" value="1"/>
</dbReference>
<keyword evidence="9" id="KW-1185">Reference proteome</keyword>
<dbReference type="GO" id="GO:0016020">
    <property type="term" value="C:membrane"/>
    <property type="evidence" value="ECO:0007669"/>
    <property type="project" value="UniProtKB-SubCell"/>
</dbReference>
<dbReference type="SUPFAM" id="SSF48317">
    <property type="entry name" value="Acid phosphatase/Vanadium-dependent haloperoxidase"/>
    <property type="match status" value="1"/>
</dbReference>
<dbReference type="GO" id="GO:0004601">
    <property type="term" value="F:peroxidase activity"/>
    <property type="evidence" value="ECO:0007669"/>
    <property type="project" value="UniProtKB-KW"/>
</dbReference>
<name>A0A2T4BRA0_TRILO</name>
<proteinExistence type="inferred from homology"/>
<dbReference type="EMBL" id="KZ679145">
    <property type="protein sequence ID" value="PTB71838.1"/>
    <property type="molecule type" value="Genomic_DNA"/>
</dbReference>
<evidence type="ECO:0000256" key="3">
    <source>
        <dbReference type="ARBA" id="ARBA00022692"/>
    </source>
</evidence>
<feature type="domain" description="Phosphatidic acid phosphatase type 2/haloperoxidase" evidence="7">
    <location>
        <begin position="104"/>
        <end position="249"/>
    </location>
</feature>
<keyword evidence="8" id="KW-0575">Peroxidase</keyword>
<dbReference type="GO" id="GO:0046839">
    <property type="term" value="P:phospholipid dephosphorylation"/>
    <property type="evidence" value="ECO:0007669"/>
    <property type="project" value="TreeGrafter"/>
</dbReference>
<dbReference type="STRING" id="983965.A0A2T4BRA0"/>
<organism evidence="8 9">
    <name type="scientific">Trichoderma longibrachiatum ATCC 18648</name>
    <dbReference type="NCBI Taxonomy" id="983965"/>
    <lineage>
        <taxon>Eukaryota</taxon>
        <taxon>Fungi</taxon>
        <taxon>Dikarya</taxon>
        <taxon>Ascomycota</taxon>
        <taxon>Pezizomycotina</taxon>
        <taxon>Sordariomycetes</taxon>
        <taxon>Hypocreomycetidae</taxon>
        <taxon>Hypocreales</taxon>
        <taxon>Hypocreaceae</taxon>
        <taxon>Trichoderma</taxon>
    </lineage>
</organism>
<keyword evidence="4 6" id="KW-1133">Transmembrane helix</keyword>
<evidence type="ECO:0000313" key="8">
    <source>
        <dbReference type="EMBL" id="PTB71838.1"/>
    </source>
</evidence>
<dbReference type="Proteomes" id="UP000240760">
    <property type="component" value="Unassembled WGS sequence"/>
</dbReference>
<dbReference type="GO" id="GO:0008195">
    <property type="term" value="F:phosphatidate phosphatase activity"/>
    <property type="evidence" value="ECO:0007669"/>
    <property type="project" value="TreeGrafter"/>
</dbReference>
<feature type="transmembrane region" description="Helical" evidence="6">
    <location>
        <begin position="69"/>
        <end position="92"/>
    </location>
</feature>
<keyword evidence="8" id="KW-0560">Oxidoreductase</keyword>